<sequence>MGKFRNQKKNLVKNKVATSVNKAKQMKAAARKSKTDGEVDVQMAEDVPRVRGLAVSSLKKLASGELKNVPKVNEKKIIRKTELPVREGKKILDAPTGKRGTTAQYITKKKAKKMYKKMTHDARDHFRKFKQNWVKV</sequence>
<reference evidence="2" key="1">
    <citation type="submission" date="2016-11" db="UniProtKB">
        <authorList>
            <consortium name="WormBaseParasite"/>
        </authorList>
    </citation>
    <scope>IDENTIFICATION</scope>
</reference>
<protein>
    <submittedName>
        <fullName evidence="2">Ribosomal protein L22</fullName>
    </submittedName>
</protein>
<evidence type="ECO:0000313" key="2">
    <source>
        <dbReference type="WBParaSite" id="Csp11.Scaffold537.g3327.t1"/>
    </source>
</evidence>
<keyword evidence="1" id="KW-1185">Reference proteome</keyword>
<accession>A0A1I7T832</accession>
<name>A0A1I7T832_9PELO</name>
<organism evidence="1 2">
    <name type="scientific">Caenorhabditis tropicalis</name>
    <dbReference type="NCBI Taxonomy" id="1561998"/>
    <lineage>
        <taxon>Eukaryota</taxon>
        <taxon>Metazoa</taxon>
        <taxon>Ecdysozoa</taxon>
        <taxon>Nematoda</taxon>
        <taxon>Chromadorea</taxon>
        <taxon>Rhabditida</taxon>
        <taxon>Rhabditina</taxon>
        <taxon>Rhabditomorpha</taxon>
        <taxon>Rhabditoidea</taxon>
        <taxon>Rhabditidae</taxon>
        <taxon>Peloderinae</taxon>
        <taxon>Caenorhabditis</taxon>
    </lineage>
</organism>
<dbReference type="Proteomes" id="UP000095282">
    <property type="component" value="Unplaced"/>
</dbReference>
<dbReference type="AlphaFoldDB" id="A0A1I7T832"/>
<proteinExistence type="predicted"/>
<dbReference type="eggNOG" id="ENOG502THVX">
    <property type="taxonomic scope" value="Eukaryota"/>
</dbReference>
<dbReference type="WBParaSite" id="Csp11.Scaffold537.g3327.t1">
    <property type="protein sequence ID" value="Csp11.Scaffold537.g3327.t1"/>
    <property type="gene ID" value="Csp11.Scaffold537.g3327"/>
</dbReference>
<evidence type="ECO:0000313" key="1">
    <source>
        <dbReference type="Proteomes" id="UP000095282"/>
    </source>
</evidence>
<dbReference type="STRING" id="1561998.A0A1I7T832"/>